<evidence type="ECO:0000259" key="2">
    <source>
        <dbReference type="Pfam" id="PF14622"/>
    </source>
</evidence>
<dbReference type="InterPro" id="IPR036389">
    <property type="entry name" value="RNase_III_sf"/>
</dbReference>
<evidence type="ECO:0000256" key="1">
    <source>
        <dbReference type="SAM" id="MobiDB-lite"/>
    </source>
</evidence>
<dbReference type="GO" id="GO:0006396">
    <property type="term" value="P:RNA processing"/>
    <property type="evidence" value="ECO:0007669"/>
    <property type="project" value="InterPro"/>
</dbReference>
<dbReference type="GO" id="GO:0004525">
    <property type="term" value="F:ribonuclease III activity"/>
    <property type="evidence" value="ECO:0007669"/>
    <property type="project" value="InterPro"/>
</dbReference>
<feature type="region of interest" description="Disordered" evidence="1">
    <location>
        <begin position="19"/>
        <end position="43"/>
    </location>
</feature>
<dbReference type="GO" id="GO:0005762">
    <property type="term" value="C:mitochondrial large ribosomal subunit"/>
    <property type="evidence" value="ECO:0007669"/>
    <property type="project" value="InterPro"/>
</dbReference>
<reference evidence="3 4" key="1">
    <citation type="submission" date="2016-07" db="EMBL/GenBank/DDBJ databases">
        <title>Draft genome of the white-rot fungus Obba rivulosa 3A-2.</title>
        <authorList>
            <consortium name="DOE Joint Genome Institute"/>
            <person name="Miettinen O."/>
            <person name="Riley R."/>
            <person name="Acob R."/>
            <person name="Barry K."/>
            <person name="Cullen D."/>
            <person name="De Vries R."/>
            <person name="Hainaut M."/>
            <person name="Hatakka A."/>
            <person name="Henrissat B."/>
            <person name="Hilden K."/>
            <person name="Kuo R."/>
            <person name="Labutti K."/>
            <person name="Lipzen A."/>
            <person name="Makela M.R."/>
            <person name="Sandor L."/>
            <person name="Spatafora J.W."/>
            <person name="Grigoriev I.V."/>
            <person name="Hibbett D.S."/>
        </authorList>
    </citation>
    <scope>NUCLEOTIDE SEQUENCE [LARGE SCALE GENOMIC DNA]</scope>
    <source>
        <strain evidence="3 4">3A-2</strain>
    </source>
</reference>
<dbReference type="PANTHER" id="PTHR28160">
    <property type="entry name" value="54S RIBOSOMAL PROTEIN L15, MITOCHONDRIAL"/>
    <property type="match status" value="1"/>
</dbReference>
<dbReference type="InterPro" id="IPR000999">
    <property type="entry name" value="RNase_III_dom"/>
</dbReference>
<dbReference type="Gene3D" id="1.10.1520.10">
    <property type="entry name" value="Ribonuclease III domain"/>
    <property type="match status" value="1"/>
</dbReference>
<accession>A0A8E2ALC6</accession>
<dbReference type="GO" id="GO:0032543">
    <property type="term" value="P:mitochondrial translation"/>
    <property type="evidence" value="ECO:0007669"/>
    <property type="project" value="InterPro"/>
</dbReference>
<dbReference type="GO" id="GO:0003735">
    <property type="term" value="F:structural constituent of ribosome"/>
    <property type="evidence" value="ECO:0007669"/>
    <property type="project" value="InterPro"/>
</dbReference>
<protein>
    <recommendedName>
        <fullName evidence="2">RNase III domain-containing protein</fullName>
    </recommendedName>
</protein>
<dbReference type="OrthoDB" id="2281895at2759"/>
<name>A0A8E2ALC6_9APHY</name>
<dbReference type="PANTHER" id="PTHR28160:SF1">
    <property type="entry name" value="LARGE RIBOSOMAL SUBUNIT PROTEIN ML57"/>
    <property type="match status" value="1"/>
</dbReference>
<gene>
    <name evidence="3" type="ORF">OBBRIDRAFT_837931</name>
</gene>
<dbReference type="InterPro" id="IPR040030">
    <property type="entry name" value="Ribosomal_mL57"/>
</dbReference>
<dbReference type="EMBL" id="KV722514">
    <property type="protein sequence ID" value="OCH86731.1"/>
    <property type="molecule type" value="Genomic_DNA"/>
</dbReference>
<organism evidence="3 4">
    <name type="scientific">Obba rivulosa</name>
    <dbReference type="NCBI Taxonomy" id="1052685"/>
    <lineage>
        <taxon>Eukaryota</taxon>
        <taxon>Fungi</taxon>
        <taxon>Dikarya</taxon>
        <taxon>Basidiomycota</taxon>
        <taxon>Agaricomycotina</taxon>
        <taxon>Agaricomycetes</taxon>
        <taxon>Polyporales</taxon>
        <taxon>Gelatoporiaceae</taxon>
        <taxon>Obba</taxon>
    </lineage>
</organism>
<dbReference type="Proteomes" id="UP000250043">
    <property type="component" value="Unassembled WGS sequence"/>
</dbReference>
<evidence type="ECO:0000313" key="4">
    <source>
        <dbReference type="Proteomes" id="UP000250043"/>
    </source>
</evidence>
<keyword evidence="4" id="KW-1185">Reference proteome</keyword>
<dbReference type="AlphaFoldDB" id="A0A8E2ALC6"/>
<dbReference type="Pfam" id="PF14622">
    <property type="entry name" value="Ribonucleas_3_3"/>
    <property type="match status" value="1"/>
</dbReference>
<feature type="domain" description="RNase III" evidence="2">
    <location>
        <begin position="73"/>
        <end position="222"/>
    </location>
</feature>
<sequence>MSTYTSRFTRPQVRHLATAQRAAPYRQSTSAQHAPAPSQADARFSTVEELQATTAELETYMNSLFPPLKFPPSLAARILTHASHPDAIYRHNARMNFIGRRVLQSYLFLFLHSSDALKPEHDLDLIAERAINTYVLGEHVAPLWGIGRIVRWTPVNVNSVSTGPALRRDPSSLLVSLAPNSQRSIGMYKVHGATVEAVVGGVFHQHGGHIAHRFFHTRVLPHILLPGNPQGLHDAFHRHALDICEQMGGVDAPLVVSQAATEAPAVS</sequence>
<proteinExistence type="predicted"/>
<evidence type="ECO:0000313" key="3">
    <source>
        <dbReference type="EMBL" id="OCH86731.1"/>
    </source>
</evidence>
<dbReference type="SUPFAM" id="SSF69065">
    <property type="entry name" value="RNase III domain-like"/>
    <property type="match status" value="1"/>
</dbReference>